<feature type="transmembrane region" description="Helical" evidence="1">
    <location>
        <begin position="31"/>
        <end position="59"/>
    </location>
</feature>
<keyword evidence="1" id="KW-0812">Transmembrane</keyword>
<comment type="caution">
    <text evidence="2">The sequence shown here is derived from an EMBL/GenBank/DDBJ whole genome shotgun (WGS) entry which is preliminary data.</text>
</comment>
<dbReference type="RefSeq" id="WP_095171392.1">
    <property type="nucleotide sequence ID" value="NZ_BAABYW010000001.1"/>
</dbReference>
<evidence type="ECO:0000313" key="3">
    <source>
        <dbReference type="Proteomes" id="UP001600943"/>
    </source>
</evidence>
<gene>
    <name evidence="2" type="ORF">K040078D81_10660</name>
</gene>
<evidence type="ECO:0000313" key="2">
    <source>
        <dbReference type="EMBL" id="GAA6406949.1"/>
    </source>
</evidence>
<dbReference type="EMBL" id="BAABYW010000001">
    <property type="protein sequence ID" value="GAA6406949.1"/>
    <property type="molecule type" value="Genomic_DNA"/>
</dbReference>
<keyword evidence="1" id="KW-1133">Transmembrane helix</keyword>
<dbReference type="Proteomes" id="UP001600943">
    <property type="component" value="Unassembled WGS sequence"/>
</dbReference>
<evidence type="ECO:0000256" key="1">
    <source>
        <dbReference type="SAM" id="Phobius"/>
    </source>
</evidence>
<proteinExistence type="predicted"/>
<sequence length="64" mass="7183">MTQFRKSIQRAENRFDTTAARFARRHPCISLFCTFIGIPVFILGAVYALASAVVCPIAWACGWM</sequence>
<protein>
    <submittedName>
        <fullName evidence="2">Uncharacterized protein</fullName>
    </submittedName>
</protein>
<name>A0ABQ0B662_9FIRM</name>
<organism evidence="2 3">
    <name type="scientific">Blautia hominis</name>
    <dbReference type="NCBI Taxonomy" id="2025493"/>
    <lineage>
        <taxon>Bacteria</taxon>
        <taxon>Bacillati</taxon>
        <taxon>Bacillota</taxon>
        <taxon>Clostridia</taxon>
        <taxon>Lachnospirales</taxon>
        <taxon>Lachnospiraceae</taxon>
        <taxon>Blautia</taxon>
    </lineage>
</organism>
<accession>A0ABQ0B662</accession>
<reference evidence="2 3" key="1">
    <citation type="submission" date="2024-04" db="EMBL/GenBank/DDBJ databases">
        <title>Defined microbial consortia suppress multidrug-resistant proinflammatory Enterobacteriaceae via ecological control.</title>
        <authorList>
            <person name="Furuichi M."/>
            <person name="Kawaguchi T."/>
            <person name="Pust M."/>
            <person name="Yasuma K."/>
            <person name="Plichta D."/>
            <person name="Hasegawa N."/>
            <person name="Ohya T."/>
            <person name="Bhattarai S."/>
            <person name="Sasajima S."/>
            <person name="Aoto Y."/>
            <person name="Tuganbaev T."/>
            <person name="Yaginuma M."/>
            <person name="Ueda M."/>
            <person name="Okahashi N."/>
            <person name="Amafuji K."/>
            <person name="Kiridooshi Y."/>
            <person name="Sugita K."/>
            <person name="Strazar M."/>
            <person name="Skelly A."/>
            <person name="Suda W."/>
            <person name="Hattori M."/>
            <person name="Nakamoto N."/>
            <person name="Caballero S."/>
            <person name="Norman J."/>
            <person name="Olle B."/>
            <person name="Tanoue T."/>
            <person name="Arita M."/>
            <person name="Bucci V."/>
            <person name="Atarashi K."/>
            <person name="Xavier R."/>
            <person name="Honda K."/>
        </authorList>
    </citation>
    <scope>NUCLEOTIDE SEQUENCE [LARGE SCALE GENOMIC DNA]</scope>
    <source>
        <strain evidence="3">k04-0078-D8-1</strain>
    </source>
</reference>
<keyword evidence="1" id="KW-0472">Membrane</keyword>
<keyword evidence="3" id="KW-1185">Reference proteome</keyword>